<accession>A0AAP0F4Q8</accession>
<sequence length="219" mass="24269">MALSGSEANEEHKKWKSSKTSVIVATRERESFPTVCDLLTIANSILFTKQLRIRSSSPSNCLFDKAVPYFLYSLSILFTKPCPTRTPLLSDPSSSSRLYFVVVLAPLLRRLPHASAVILAPLLRRLPHASAPWSSKRLCSVVVLALAPLLPSRPRTPLLPGRAALLWSSSRCSAPVVLFFSPRLCSSRLSHRALIQSPLRPLCSLIVLSFSPRLAVFHW</sequence>
<evidence type="ECO:0000313" key="1">
    <source>
        <dbReference type="EMBL" id="KAK9104809.1"/>
    </source>
</evidence>
<dbReference type="Proteomes" id="UP001419268">
    <property type="component" value="Unassembled WGS sequence"/>
</dbReference>
<comment type="caution">
    <text evidence="1">The sequence shown here is derived from an EMBL/GenBank/DDBJ whole genome shotgun (WGS) entry which is preliminary data.</text>
</comment>
<dbReference type="AlphaFoldDB" id="A0AAP0F4Q8"/>
<proteinExistence type="predicted"/>
<organism evidence="1 2">
    <name type="scientific">Stephania cephalantha</name>
    <dbReference type="NCBI Taxonomy" id="152367"/>
    <lineage>
        <taxon>Eukaryota</taxon>
        <taxon>Viridiplantae</taxon>
        <taxon>Streptophyta</taxon>
        <taxon>Embryophyta</taxon>
        <taxon>Tracheophyta</taxon>
        <taxon>Spermatophyta</taxon>
        <taxon>Magnoliopsida</taxon>
        <taxon>Ranunculales</taxon>
        <taxon>Menispermaceae</taxon>
        <taxon>Menispermoideae</taxon>
        <taxon>Cissampelideae</taxon>
        <taxon>Stephania</taxon>
    </lineage>
</organism>
<keyword evidence="2" id="KW-1185">Reference proteome</keyword>
<protein>
    <submittedName>
        <fullName evidence="1">Uncharacterized protein</fullName>
    </submittedName>
</protein>
<gene>
    <name evidence="1" type="ORF">Scep_021653</name>
</gene>
<name>A0AAP0F4Q8_9MAGN</name>
<dbReference type="EMBL" id="JBBNAG010000009">
    <property type="protein sequence ID" value="KAK9104809.1"/>
    <property type="molecule type" value="Genomic_DNA"/>
</dbReference>
<evidence type="ECO:0000313" key="2">
    <source>
        <dbReference type="Proteomes" id="UP001419268"/>
    </source>
</evidence>
<reference evidence="1 2" key="1">
    <citation type="submission" date="2024-01" db="EMBL/GenBank/DDBJ databases">
        <title>Genome assemblies of Stephania.</title>
        <authorList>
            <person name="Yang L."/>
        </authorList>
    </citation>
    <scope>NUCLEOTIDE SEQUENCE [LARGE SCALE GENOMIC DNA]</scope>
    <source>
        <strain evidence="1">JXDWG</strain>
        <tissue evidence="1">Leaf</tissue>
    </source>
</reference>